<reference evidence="4" key="1">
    <citation type="submission" date="2020-10" db="EMBL/GenBank/DDBJ databases">
        <title>Taxonomic study of unclassified bacteria belonging to the class Ktedonobacteria.</title>
        <authorList>
            <person name="Yabe S."/>
            <person name="Wang C.M."/>
            <person name="Zheng Y."/>
            <person name="Sakai Y."/>
            <person name="Cavaletti L."/>
            <person name="Monciardini P."/>
            <person name="Donadio S."/>
        </authorList>
    </citation>
    <scope>NUCLEOTIDE SEQUENCE</scope>
    <source>
        <strain evidence="4">ID150040</strain>
    </source>
</reference>
<dbReference type="SUPFAM" id="SSF46689">
    <property type="entry name" value="Homeodomain-like"/>
    <property type="match status" value="1"/>
</dbReference>
<keyword evidence="5" id="KW-1185">Reference proteome</keyword>
<name>A0A8J3J0M1_9CHLR</name>
<dbReference type="Proteomes" id="UP000597444">
    <property type="component" value="Unassembled WGS sequence"/>
</dbReference>
<dbReference type="InterPro" id="IPR009057">
    <property type="entry name" value="Homeodomain-like_sf"/>
</dbReference>
<evidence type="ECO:0000256" key="2">
    <source>
        <dbReference type="ARBA" id="ARBA00023163"/>
    </source>
</evidence>
<dbReference type="AlphaFoldDB" id="A0A8J3J0M1"/>
<dbReference type="EMBL" id="BNJK01000002">
    <property type="protein sequence ID" value="GHO99421.1"/>
    <property type="molecule type" value="Genomic_DNA"/>
</dbReference>
<dbReference type="Pfam" id="PF12833">
    <property type="entry name" value="HTH_18"/>
    <property type="match status" value="1"/>
</dbReference>
<proteinExistence type="predicted"/>
<dbReference type="InterPro" id="IPR018060">
    <property type="entry name" value="HTH_AraC"/>
</dbReference>
<evidence type="ECO:0000313" key="4">
    <source>
        <dbReference type="EMBL" id="GHO99421.1"/>
    </source>
</evidence>
<dbReference type="SMART" id="SM00342">
    <property type="entry name" value="HTH_ARAC"/>
    <property type="match status" value="1"/>
</dbReference>
<feature type="domain" description="HTH araC/xylS-type" evidence="3">
    <location>
        <begin position="152"/>
        <end position="223"/>
    </location>
</feature>
<evidence type="ECO:0000259" key="3">
    <source>
        <dbReference type="PROSITE" id="PS01124"/>
    </source>
</evidence>
<keyword evidence="1" id="KW-0805">Transcription regulation</keyword>
<accession>A0A8J3J0M1</accession>
<organism evidence="4 5">
    <name type="scientific">Reticulibacter mediterranei</name>
    <dbReference type="NCBI Taxonomy" id="2778369"/>
    <lineage>
        <taxon>Bacteria</taxon>
        <taxon>Bacillati</taxon>
        <taxon>Chloroflexota</taxon>
        <taxon>Ktedonobacteria</taxon>
        <taxon>Ktedonobacterales</taxon>
        <taxon>Reticulibacteraceae</taxon>
        <taxon>Reticulibacter</taxon>
    </lineage>
</organism>
<keyword evidence="2" id="KW-0804">Transcription</keyword>
<dbReference type="GO" id="GO:0003700">
    <property type="term" value="F:DNA-binding transcription factor activity"/>
    <property type="evidence" value="ECO:0007669"/>
    <property type="project" value="InterPro"/>
</dbReference>
<dbReference type="Gene3D" id="1.10.10.60">
    <property type="entry name" value="Homeodomain-like"/>
    <property type="match status" value="1"/>
</dbReference>
<gene>
    <name evidence="4" type="ORF">KSF_094690</name>
</gene>
<dbReference type="RefSeq" id="WP_220210066.1">
    <property type="nucleotide sequence ID" value="NZ_BNJK01000002.1"/>
</dbReference>
<evidence type="ECO:0000256" key="1">
    <source>
        <dbReference type="ARBA" id="ARBA00023015"/>
    </source>
</evidence>
<comment type="caution">
    <text evidence="4">The sequence shown here is derived from an EMBL/GenBank/DDBJ whole genome shotgun (WGS) entry which is preliminary data.</text>
</comment>
<sequence>MLIFDEDRASDSPFVQQIWRCHSEGTSPFLSIAASRCELVIGKFEGKITMTVRGPETRATAQGDCPGEGEWVGILLKMGTFLPQLPAGTLLDTGVDLPTASKRSFWFAGSIWQFPDYNNADTFVARLVRQGLLAHEPLVDAVLQGDNLKNCSLSTIQRRFLRATGLTQSTVRQIERARYALQLLQQGVSILDTVEQAGYFDQPHLTRSLKHFIGQTPVQIREQSRPEQLPFLYKTTPLQ</sequence>
<dbReference type="PROSITE" id="PS01124">
    <property type="entry name" value="HTH_ARAC_FAMILY_2"/>
    <property type="match status" value="1"/>
</dbReference>
<protein>
    <submittedName>
        <fullName evidence="4">AraC family transcriptional regulator</fullName>
    </submittedName>
</protein>
<evidence type="ECO:0000313" key="5">
    <source>
        <dbReference type="Proteomes" id="UP000597444"/>
    </source>
</evidence>
<dbReference type="GO" id="GO:0043565">
    <property type="term" value="F:sequence-specific DNA binding"/>
    <property type="evidence" value="ECO:0007669"/>
    <property type="project" value="InterPro"/>
</dbReference>